<dbReference type="Pfam" id="PF01965">
    <property type="entry name" value="DJ-1_PfpI"/>
    <property type="match status" value="1"/>
</dbReference>
<dbReference type="PROSITE" id="PS51276">
    <property type="entry name" value="PEPTIDASE_C56_PFPI"/>
    <property type="match status" value="1"/>
</dbReference>
<dbReference type="Gene3D" id="3.40.50.880">
    <property type="match status" value="1"/>
</dbReference>
<comment type="similarity">
    <text evidence="1">Belongs to the peptidase C56 family.</text>
</comment>
<dbReference type="PANTHER" id="PTHR42733">
    <property type="entry name" value="DJ-1 PROTEIN"/>
    <property type="match status" value="1"/>
</dbReference>
<keyword evidence="4" id="KW-1185">Reference proteome</keyword>
<accession>A0ABU9GTY7</accession>
<dbReference type="Proteomes" id="UP001369082">
    <property type="component" value="Unassembled WGS sequence"/>
</dbReference>
<dbReference type="RefSeq" id="WP_341598939.1">
    <property type="nucleotide sequence ID" value="NZ_JBAKAZ010000089.1"/>
</dbReference>
<dbReference type="InterPro" id="IPR006286">
    <property type="entry name" value="C56_PfpI-like"/>
</dbReference>
<dbReference type="CDD" id="cd03134">
    <property type="entry name" value="GATase1_PfpI_like"/>
    <property type="match status" value="1"/>
</dbReference>
<protein>
    <submittedName>
        <fullName evidence="3">Type 1 glutamine amidotransferase domain-containing protein</fullName>
    </submittedName>
</protein>
<dbReference type="InterPro" id="IPR029062">
    <property type="entry name" value="Class_I_gatase-like"/>
</dbReference>
<gene>
    <name evidence="3" type="ORF">V6256_14370</name>
</gene>
<name>A0ABU9GTY7_9GAMM</name>
<dbReference type="PANTHER" id="PTHR42733:SF12">
    <property type="entry name" value="PROTEINASE"/>
    <property type="match status" value="1"/>
</dbReference>
<sequence length="184" mass="20189">MNNNNSLNNKKIAMIATDGFEQSELLQPKQNLAALGAEIDVLSIDNNQEICGWDVNKWGDKIKVDKQVSDITLSDYDGIIFPGGQINPDLLRTNKEVVSLIQKATKEDNIKAIAAICHGPWLLVEADIVNNKKVTSFPSISTDLKNAGAHWEDKTVVVDGKLITSRNPDDIPAFVEAIANQLTH</sequence>
<dbReference type="NCBIfam" id="TIGR01382">
    <property type="entry name" value="PfpI"/>
    <property type="match status" value="1"/>
</dbReference>
<dbReference type="EMBL" id="JBAKAZ010000089">
    <property type="protein sequence ID" value="MEL0630791.1"/>
    <property type="molecule type" value="Genomic_DNA"/>
</dbReference>
<evidence type="ECO:0000313" key="3">
    <source>
        <dbReference type="EMBL" id="MEL0630791.1"/>
    </source>
</evidence>
<organism evidence="3 4">
    <name type="scientific">Psychromonas aquatilis</name>
    <dbReference type="NCBI Taxonomy" id="2005072"/>
    <lineage>
        <taxon>Bacteria</taxon>
        <taxon>Pseudomonadati</taxon>
        <taxon>Pseudomonadota</taxon>
        <taxon>Gammaproteobacteria</taxon>
        <taxon>Alteromonadales</taxon>
        <taxon>Psychromonadaceae</taxon>
        <taxon>Psychromonas</taxon>
    </lineage>
</organism>
<dbReference type="InterPro" id="IPR002818">
    <property type="entry name" value="DJ-1/PfpI"/>
</dbReference>
<evidence type="ECO:0000313" key="4">
    <source>
        <dbReference type="Proteomes" id="UP001369082"/>
    </source>
</evidence>
<reference evidence="3 4" key="1">
    <citation type="submission" date="2024-02" db="EMBL/GenBank/DDBJ databases">
        <title>Bacteria isolated from the canopy kelp, Nereocystis luetkeana.</title>
        <authorList>
            <person name="Pfister C.A."/>
            <person name="Younker I.T."/>
            <person name="Light S.H."/>
        </authorList>
    </citation>
    <scope>NUCLEOTIDE SEQUENCE [LARGE SCALE GENOMIC DNA]</scope>
    <source>
        <strain evidence="3 4">TI.1.05</strain>
    </source>
</reference>
<keyword evidence="3" id="KW-0315">Glutamine amidotransferase</keyword>
<comment type="caution">
    <text evidence="3">The sequence shown here is derived from an EMBL/GenBank/DDBJ whole genome shotgun (WGS) entry which is preliminary data.</text>
</comment>
<evidence type="ECO:0000256" key="1">
    <source>
        <dbReference type="ARBA" id="ARBA00008542"/>
    </source>
</evidence>
<proteinExistence type="inferred from homology"/>
<evidence type="ECO:0000259" key="2">
    <source>
        <dbReference type="Pfam" id="PF01965"/>
    </source>
</evidence>
<feature type="domain" description="DJ-1/PfpI" evidence="2">
    <location>
        <begin position="10"/>
        <end position="180"/>
    </location>
</feature>
<dbReference type="SUPFAM" id="SSF52317">
    <property type="entry name" value="Class I glutamine amidotransferase-like"/>
    <property type="match status" value="1"/>
</dbReference>